<dbReference type="GO" id="GO:0031419">
    <property type="term" value="F:cobalamin binding"/>
    <property type="evidence" value="ECO:0007669"/>
    <property type="project" value="InterPro"/>
</dbReference>
<dbReference type="GO" id="GO:0005829">
    <property type="term" value="C:cytosol"/>
    <property type="evidence" value="ECO:0007669"/>
    <property type="project" value="TreeGrafter"/>
</dbReference>
<dbReference type="Gene3D" id="3.40.50.280">
    <property type="entry name" value="Cobalamin-binding domain"/>
    <property type="match status" value="1"/>
</dbReference>
<dbReference type="InterPro" id="IPR006158">
    <property type="entry name" value="Cobalamin-bd"/>
</dbReference>
<dbReference type="PROSITE" id="PS51332">
    <property type="entry name" value="B12_BINDING"/>
    <property type="match status" value="1"/>
</dbReference>
<dbReference type="SFLD" id="SFLDG01082">
    <property type="entry name" value="B12-binding_domain_containing"/>
    <property type="match status" value="1"/>
</dbReference>
<keyword evidence="9" id="KW-1185">Reference proteome</keyword>
<dbReference type="SMART" id="SM00729">
    <property type="entry name" value="Elp3"/>
    <property type="match status" value="1"/>
</dbReference>
<dbReference type="InterPro" id="IPR036724">
    <property type="entry name" value="Cobalamin-bd_sf"/>
</dbReference>
<dbReference type="KEGG" id="gur:Gura_0124"/>
<evidence type="ECO:0000313" key="8">
    <source>
        <dbReference type="EMBL" id="ABQ24340.1"/>
    </source>
</evidence>
<evidence type="ECO:0000256" key="1">
    <source>
        <dbReference type="ARBA" id="ARBA00001966"/>
    </source>
</evidence>
<dbReference type="InterPro" id="IPR023404">
    <property type="entry name" value="rSAM_horseshoe"/>
</dbReference>
<dbReference type="CDD" id="cd01335">
    <property type="entry name" value="Radical_SAM"/>
    <property type="match status" value="1"/>
</dbReference>
<dbReference type="PANTHER" id="PTHR43409:SF16">
    <property type="entry name" value="SLR0320 PROTEIN"/>
    <property type="match status" value="1"/>
</dbReference>
<name>A5GDJ9_GEOUR</name>
<dbReference type="Pfam" id="PF13311">
    <property type="entry name" value="DUF4080"/>
    <property type="match status" value="1"/>
</dbReference>
<protein>
    <submittedName>
        <fullName evidence="8">Radical SAM domain protein</fullName>
    </submittedName>
</protein>
<dbReference type="CDD" id="cd02068">
    <property type="entry name" value="radical_SAM_B12_BD"/>
    <property type="match status" value="1"/>
</dbReference>
<keyword evidence="4" id="KW-0408">Iron</keyword>
<dbReference type="SFLD" id="SFLDG01123">
    <property type="entry name" value="methyltransferase_(Class_B)"/>
    <property type="match status" value="1"/>
</dbReference>
<dbReference type="AlphaFoldDB" id="A5GDJ9"/>
<proteinExistence type="predicted"/>
<dbReference type="PANTHER" id="PTHR43409">
    <property type="entry name" value="ANAEROBIC MAGNESIUM-PROTOPORPHYRIN IX MONOMETHYL ESTER CYCLASE-RELATED"/>
    <property type="match status" value="1"/>
</dbReference>
<feature type="domain" description="Radical SAM core" evidence="7">
    <location>
        <begin position="178"/>
        <end position="406"/>
    </location>
</feature>
<dbReference type="Pfam" id="PF02310">
    <property type="entry name" value="B12-binding"/>
    <property type="match status" value="1"/>
</dbReference>
<dbReference type="InterPro" id="IPR034466">
    <property type="entry name" value="Methyltransferase_Class_B"/>
</dbReference>
<dbReference type="Gene3D" id="3.80.30.20">
    <property type="entry name" value="tm_1862 like domain"/>
    <property type="match status" value="1"/>
</dbReference>
<dbReference type="Pfam" id="PF04055">
    <property type="entry name" value="Radical_SAM"/>
    <property type="match status" value="1"/>
</dbReference>
<dbReference type="OrthoDB" id="9762608at2"/>
<gene>
    <name evidence="8" type="ordered locus">Gura_0124</name>
</gene>
<dbReference type="GO" id="GO:0003824">
    <property type="term" value="F:catalytic activity"/>
    <property type="evidence" value="ECO:0007669"/>
    <property type="project" value="InterPro"/>
</dbReference>
<evidence type="ECO:0000259" key="6">
    <source>
        <dbReference type="PROSITE" id="PS51332"/>
    </source>
</evidence>
<accession>A5GDJ9</accession>
<dbReference type="SUPFAM" id="SSF52242">
    <property type="entry name" value="Cobalamin (vitamin B12)-binding domain"/>
    <property type="match status" value="1"/>
</dbReference>
<dbReference type="GO" id="GO:0046872">
    <property type="term" value="F:metal ion binding"/>
    <property type="evidence" value="ECO:0007669"/>
    <property type="project" value="UniProtKB-KW"/>
</dbReference>
<evidence type="ECO:0000256" key="4">
    <source>
        <dbReference type="ARBA" id="ARBA00023004"/>
    </source>
</evidence>
<dbReference type="RefSeq" id="WP_011937069.1">
    <property type="nucleotide sequence ID" value="NC_009483.1"/>
</dbReference>
<evidence type="ECO:0000256" key="2">
    <source>
        <dbReference type="ARBA" id="ARBA00022691"/>
    </source>
</evidence>
<dbReference type="InterPro" id="IPR006638">
    <property type="entry name" value="Elp3/MiaA/NifB-like_rSAM"/>
</dbReference>
<dbReference type="InterPro" id="IPR058240">
    <property type="entry name" value="rSAM_sf"/>
</dbReference>
<dbReference type="HOGENOM" id="CLU_030409_0_0_7"/>
<organism evidence="8 9">
    <name type="scientific">Geotalea uraniireducens (strain Rf4)</name>
    <name type="common">Geobacter uraniireducens</name>
    <dbReference type="NCBI Taxonomy" id="351605"/>
    <lineage>
        <taxon>Bacteria</taxon>
        <taxon>Pseudomonadati</taxon>
        <taxon>Thermodesulfobacteriota</taxon>
        <taxon>Desulfuromonadia</taxon>
        <taxon>Geobacterales</taxon>
        <taxon>Geobacteraceae</taxon>
        <taxon>Geotalea</taxon>
    </lineage>
</organism>
<dbReference type="EMBL" id="CP000698">
    <property type="protein sequence ID" value="ABQ24340.1"/>
    <property type="molecule type" value="Genomic_DNA"/>
</dbReference>
<reference evidence="8 9" key="1">
    <citation type="submission" date="2007-05" db="EMBL/GenBank/DDBJ databases">
        <title>Complete sequence of Geobacter uraniireducens Rf4.</title>
        <authorList>
            <consortium name="US DOE Joint Genome Institute"/>
            <person name="Copeland A."/>
            <person name="Lucas S."/>
            <person name="Lapidus A."/>
            <person name="Barry K."/>
            <person name="Detter J.C."/>
            <person name="Glavina del Rio T."/>
            <person name="Hammon N."/>
            <person name="Israni S."/>
            <person name="Dalin E."/>
            <person name="Tice H."/>
            <person name="Pitluck S."/>
            <person name="Chertkov O."/>
            <person name="Brettin T."/>
            <person name="Bruce D."/>
            <person name="Han C."/>
            <person name="Schmutz J."/>
            <person name="Larimer F."/>
            <person name="Land M."/>
            <person name="Hauser L."/>
            <person name="Kyrpides N."/>
            <person name="Mikhailova N."/>
            <person name="Shelobolina E."/>
            <person name="Aklujkar M."/>
            <person name="Lovley D."/>
            <person name="Richardson P."/>
        </authorList>
    </citation>
    <scope>NUCLEOTIDE SEQUENCE [LARGE SCALE GENOMIC DNA]</scope>
    <source>
        <strain evidence="8 9">Rf4</strain>
    </source>
</reference>
<dbReference type="GO" id="GO:0051539">
    <property type="term" value="F:4 iron, 4 sulfur cluster binding"/>
    <property type="evidence" value="ECO:0007669"/>
    <property type="project" value="UniProtKB-KW"/>
</dbReference>
<keyword evidence="5" id="KW-0411">Iron-sulfur</keyword>
<evidence type="ECO:0000256" key="5">
    <source>
        <dbReference type="ARBA" id="ARBA00023014"/>
    </source>
</evidence>
<keyword evidence="3" id="KW-0479">Metal-binding</keyword>
<dbReference type="PROSITE" id="PS51918">
    <property type="entry name" value="RADICAL_SAM"/>
    <property type="match status" value="1"/>
</dbReference>
<sequence>MRVVLAAVHTRPSPQAVPLANAFLKAYLYAGEELSAGIPVSLVDFYLDWSAEECAAAILTENPDAVGLSMYVWNRSLCLEIAAVLRSRRPELAIFVGGPEATADAAGVLSDSCLDFVITGEGEVTFREVMARLNAGTSLVGTEGVASYTAGAFEHIPRKPVELLDTLPSPYLGGLLALNDQCGVLWQLSRGCDFACDFCFDHKGGAGVRRFSLERIAEELKLFARSRVTQVVVLDSTFNQDMKRAKEILRLIKRIAPHIHFHFEVRSEFIDQELARLFAQITCSLQIGLQSADPLIQRKVGRIFNPADFLDKVALLNDAGAVFGFDLIYGLPGDTLKGFAASLDFALQLYPNHLDIFPLAVLPGTRLFCRASDFGLRYLHVPPYTVLCSPTFSKEEMLVAKGLAAACDIFYSRGKAVVWFNSVLAPLKMRPAAFLDEFRLWLAGKEGAGISEEQLSDARIWQMQRDFLQDIFAEKKKIKLLPAVLDLVDYHYYYAVALLSPAPELPTDRDLEQMNLLDEPLVLSQSARIARFNYEIYDILASGDIDLREFTDCFVAGGSFAVIYPRGDEVFTESLIEPYYRLLIGLTKMLSAREICAGIGLPGEEATSFLEFAVSEGIVVSAGKT</sequence>
<dbReference type="SFLD" id="SFLDS00029">
    <property type="entry name" value="Radical_SAM"/>
    <property type="match status" value="1"/>
</dbReference>
<keyword evidence="2" id="KW-0949">S-adenosyl-L-methionine</keyword>
<feature type="domain" description="B12-binding" evidence="6">
    <location>
        <begin position="1"/>
        <end position="140"/>
    </location>
</feature>
<evidence type="ECO:0000313" key="9">
    <source>
        <dbReference type="Proteomes" id="UP000006695"/>
    </source>
</evidence>
<dbReference type="InterPro" id="IPR007197">
    <property type="entry name" value="rSAM"/>
</dbReference>
<dbReference type="InterPro" id="IPR025288">
    <property type="entry name" value="DUF4080"/>
</dbReference>
<dbReference type="SUPFAM" id="SSF102114">
    <property type="entry name" value="Radical SAM enzymes"/>
    <property type="match status" value="1"/>
</dbReference>
<comment type="cofactor">
    <cofactor evidence="1">
        <name>[4Fe-4S] cluster</name>
        <dbReference type="ChEBI" id="CHEBI:49883"/>
    </cofactor>
</comment>
<evidence type="ECO:0000256" key="3">
    <source>
        <dbReference type="ARBA" id="ARBA00022723"/>
    </source>
</evidence>
<dbReference type="Proteomes" id="UP000006695">
    <property type="component" value="Chromosome"/>
</dbReference>
<dbReference type="STRING" id="351605.Gura_0124"/>
<dbReference type="InterPro" id="IPR051198">
    <property type="entry name" value="BchE-like"/>
</dbReference>
<evidence type="ECO:0000259" key="7">
    <source>
        <dbReference type="PROSITE" id="PS51918"/>
    </source>
</evidence>